<dbReference type="EMBL" id="LN650648">
    <property type="protein sequence ID" value="CEI72419.1"/>
    <property type="molecule type" value="Genomic_DNA"/>
</dbReference>
<dbReference type="CDD" id="cd00996">
    <property type="entry name" value="PBP2_AatB_like"/>
    <property type="match status" value="1"/>
</dbReference>
<dbReference type="InterPro" id="IPR001638">
    <property type="entry name" value="Solute-binding_3/MltF_N"/>
</dbReference>
<sequence length="263" mass="30076">MKNILKKFSLMILIIIPLILIGGCEKKFTNYKNNNQDNTVVIGYDNTFVPMGFLDENNEVVGFDIDLAKEVFSRLNMNVKFQNIDWSMKDTELDSGNIDALWNGYTLTEERKKKVEYSNPYLTNKQVIVTLDNSSIKNKSDLKGKLLGTQQGSAGFDVIEKDTNIVNNLQDKTPILYDSFDNAFRDLEFGRVDAVVADEVLAKYYISNSNKQNFVILKDNFGEESFVIGFKKGNTSLSNKVNKALTEVKEDKTFDKIYKKWFN</sequence>
<dbReference type="Pfam" id="PF00497">
    <property type="entry name" value="SBP_bac_3"/>
    <property type="match status" value="1"/>
</dbReference>
<gene>
    <name evidence="4" type="ORF">FRIFI_0878</name>
</gene>
<dbReference type="AlphaFoldDB" id="A0A2P2BQ08"/>
<dbReference type="GO" id="GO:0016020">
    <property type="term" value="C:membrane"/>
    <property type="evidence" value="ECO:0007669"/>
    <property type="project" value="InterPro"/>
</dbReference>
<evidence type="ECO:0000313" key="4">
    <source>
        <dbReference type="EMBL" id="CEI72419.1"/>
    </source>
</evidence>
<dbReference type="SMART" id="SM00079">
    <property type="entry name" value="PBPe"/>
    <property type="match status" value="1"/>
</dbReference>
<feature type="domain" description="Solute-binding protein family 3/N-terminal" evidence="2">
    <location>
        <begin position="39"/>
        <end position="263"/>
    </location>
</feature>
<dbReference type="SMART" id="SM00062">
    <property type="entry name" value="PBPb"/>
    <property type="match status" value="1"/>
</dbReference>
<dbReference type="SUPFAM" id="SSF53850">
    <property type="entry name" value="Periplasmic binding protein-like II"/>
    <property type="match status" value="1"/>
</dbReference>
<reference evidence="4 5" key="1">
    <citation type="submission" date="2014-09" db="EMBL/GenBank/DDBJ databases">
        <authorList>
            <person name="Hornung B.V."/>
        </authorList>
    </citation>
    <scope>NUCLEOTIDE SEQUENCE [LARGE SCALE GENOMIC DNA]</scope>
    <source>
        <strain evidence="4 5">FRIFI</strain>
    </source>
</reference>
<protein>
    <submittedName>
        <fullName evidence="4">Bacterial extracellular solute-binding protein, 3</fullName>
    </submittedName>
</protein>
<evidence type="ECO:0000259" key="3">
    <source>
        <dbReference type="SMART" id="SM00079"/>
    </source>
</evidence>
<dbReference type="GO" id="GO:0015276">
    <property type="term" value="F:ligand-gated monoatomic ion channel activity"/>
    <property type="evidence" value="ECO:0007669"/>
    <property type="project" value="InterPro"/>
</dbReference>
<dbReference type="InterPro" id="IPR001320">
    <property type="entry name" value="Iontro_rcpt_C"/>
</dbReference>
<name>A0A2P2BQ08_9FIRM</name>
<dbReference type="PROSITE" id="PS51257">
    <property type="entry name" value="PROKAR_LIPOPROTEIN"/>
    <property type="match status" value="1"/>
</dbReference>
<organism evidence="4 5">
    <name type="scientific">Romboutsia hominis</name>
    <dbReference type="NCBI Taxonomy" id="1507512"/>
    <lineage>
        <taxon>Bacteria</taxon>
        <taxon>Bacillati</taxon>
        <taxon>Bacillota</taxon>
        <taxon>Clostridia</taxon>
        <taxon>Peptostreptococcales</taxon>
        <taxon>Peptostreptococcaceae</taxon>
        <taxon>Romboutsia</taxon>
    </lineage>
</organism>
<dbReference type="KEGG" id="rhom:FRIFI_0878"/>
<evidence type="ECO:0000259" key="2">
    <source>
        <dbReference type="SMART" id="SM00062"/>
    </source>
</evidence>
<dbReference type="PANTHER" id="PTHR35936:SF34">
    <property type="entry name" value="ABC TRANSPORTER EXTRACELLULAR-BINDING PROTEIN YCKB-RELATED"/>
    <property type="match status" value="1"/>
</dbReference>
<evidence type="ECO:0000256" key="1">
    <source>
        <dbReference type="ARBA" id="ARBA00022729"/>
    </source>
</evidence>
<keyword evidence="5" id="KW-1185">Reference proteome</keyword>
<accession>A0A2P2BQ08</accession>
<keyword evidence="1" id="KW-0732">Signal</keyword>
<dbReference type="Proteomes" id="UP000245695">
    <property type="component" value="Chromosome 1"/>
</dbReference>
<proteinExistence type="predicted"/>
<dbReference type="PANTHER" id="PTHR35936">
    <property type="entry name" value="MEMBRANE-BOUND LYTIC MUREIN TRANSGLYCOSYLASE F"/>
    <property type="match status" value="1"/>
</dbReference>
<dbReference type="Gene3D" id="3.40.190.10">
    <property type="entry name" value="Periplasmic binding protein-like II"/>
    <property type="match status" value="2"/>
</dbReference>
<dbReference type="RefSeq" id="WP_166505095.1">
    <property type="nucleotide sequence ID" value="NZ_JAKNTL010000007.1"/>
</dbReference>
<evidence type="ECO:0000313" key="5">
    <source>
        <dbReference type="Proteomes" id="UP000245695"/>
    </source>
</evidence>
<feature type="domain" description="Ionotropic glutamate receptor C-terminal" evidence="3">
    <location>
        <begin position="37"/>
        <end position="263"/>
    </location>
</feature>